<dbReference type="AlphaFoldDB" id="Q0UNE6"/>
<dbReference type="GeneID" id="5973971"/>
<accession>Q0UNE6</accession>
<gene>
    <name evidence="1" type="ORF">SNOG_06718</name>
</gene>
<dbReference type="eggNOG" id="ENOG502SXEK">
    <property type="taxonomic scope" value="Eukaryota"/>
</dbReference>
<protein>
    <submittedName>
        <fullName evidence="1">Uncharacterized protein</fullName>
    </submittedName>
</protein>
<dbReference type="VEuPathDB" id="FungiDB:JI435_067180"/>
<name>Q0UNE6_PHANO</name>
<dbReference type="RefSeq" id="XP_001797081.1">
    <property type="nucleotide sequence ID" value="XM_001797029.1"/>
</dbReference>
<proteinExistence type="predicted"/>
<evidence type="ECO:0000313" key="1">
    <source>
        <dbReference type="EMBL" id="EAT85369.1"/>
    </source>
</evidence>
<dbReference type="Proteomes" id="UP000001055">
    <property type="component" value="Unassembled WGS sequence"/>
</dbReference>
<dbReference type="STRING" id="321614.Q0UNE6"/>
<dbReference type="OMA" id="IVACPRY"/>
<reference evidence="2" key="1">
    <citation type="journal article" date="2007" name="Plant Cell">
        <title>Dothideomycete-plant interactions illuminated by genome sequencing and EST analysis of the wheat pathogen Stagonospora nodorum.</title>
        <authorList>
            <person name="Hane J.K."/>
            <person name="Lowe R.G."/>
            <person name="Solomon P.S."/>
            <person name="Tan K.C."/>
            <person name="Schoch C.L."/>
            <person name="Spatafora J.W."/>
            <person name="Crous P.W."/>
            <person name="Kodira C."/>
            <person name="Birren B.W."/>
            <person name="Galagan J.E."/>
            <person name="Torriani S.F."/>
            <person name="McDonald B.A."/>
            <person name="Oliver R.P."/>
        </authorList>
    </citation>
    <scope>NUCLEOTIDE SEQUENCE [LARGE SCALE GENOMIC DNA]</scope>
    <source>
        <strain evidence="2">SN15 / ATCC MYA-4574 / FGSC 10173</strain>
    </source>
</reference>
<evidence type="ECO:0000313" key="2">
    <source>
        <dbReference type="Proteomes" id="UP000001055"/>
    </source>
</evidence>
<sequence length="357" mass="40243">MASEPRHFEVYKQELYKEQVDLSASGVLLHTIARALEWTTDVSSVVYSPHPRLICSEKKLMKDLLPRDSTSSEGQFDGHPAGLSRSSTHPFRQLIGAIHLAEFTGIRELRILPFDDRKPGTPFTFDFFSFPDASDIQAGRFLFQNLTSLELHIRILLIRDNMRAGSFGTSTNKERQALAHLSHLLAATNELRHLILHVGGWDPVEGSARQLELGPRAPVFNCLGLRKTWLKLRSLSLGGLHSSSDEFLDFARRHRDTLQSLPFQECSLPSGTWAEIVDEVVHNSHTISSFFLRSVNETYIPIDNGTILSPAELDEWKYEGHIEVSTDGERKFVEIEPTKNAPYHTATLIHNAEPLIS</sequence>
<dbReference type="EMBL" id="CH445334">
    <property type="protein sequence ID" value="EAT85369.1"/>
    <property type="molecule type" value="Genomic_DNA"/>
</dbReference>
<dbReference type="KEGG" id="pno:SNOG_06718"/>
<dbReference type="InParanoid" id="Q0UNE6"/>
<dbReference type="HOGENOM" id="CLU_776369_0_0_1"/>
<organism evidence="1 2">
    <name type="scientific">Phaeosphaeria nodorum (strain SN15 / ATCC MYA-4574 / FGSC 10173)</name>
    <name type="common">Glume blotch fungus</name>
    <name type="synonym">Parastagonospora nodorum</name>
    <dbReference type="NCBI Taxonomy" id="321614"/>
    <lineage>
        <taxon>Eukaryota</taxon>
        <taxon>Fungi</taxon>
        <taxon>Dikarya</taxon>
        <taxon>Ascomycota</taxon>
        <taxon>Pezizomycotina</taxon>
        <taxon>Dothideomycetes</taxon>
        <taxon>Pleosporomycetidae</taxon>
        <taxon>Pleosporales</taxon>
        <taxon>Pleosporineae</taxon>
        <taxon>Phaeosphaeriaceae</taxon>
        <taxon>Parastagonospora</taxon>
    </lineage>
</organism>